<dbReference type="Proteomes" id="UP001597301">
    <property type="component" value="Unassembled WGS sequence"/>
</dbReference>
<organism evidence="1 2">
    <name type="scientific">Siminovitchia sediminis</name>
    <dbReference type="NCBI Taxonomy" id="1274353"/>
    <lineage>
        <taxon>Bacteria</taxon>
        <taxon>Bacillati</taxon>
        <taxon>Bacillota</taxon>
        <taxon>Bacilli</taxon>
        <taxon>Bacillales</taxon>
        <taxon>Bacillaceae</taxon>
        <taxon>Siminovitchia</taxon>
    </lineage>
</organism>
<keyword evidence="2" id="KW-1185">Reference proteome</keyword>
<protein>
    <submittedName>
        <fullName evidence="1">Nucleotidyltransferase family protein</fullName>
    </submittedName>
</protein>
<gene>
    <name evidence="1" type="ORF">ACFSCZ_14770</name>
</gene>
<reference evidence="2" key="1">
    <citation type="journal article" date="2019" name="Int. J. Syst. Evol. Microbiol.">
        <title>The Global Catalogue of Microorganisms (GCM) 10K type strain sequencing project: providing services to taxonomists for standard genome sequencing and annotation.</title>
        <authorList>
            <consortium name="The Broad Institute Genomics Platform"/>
            <consortium name="The Broad Institute Genome Sequencing Center for Infectious Disease"/>
            <person name="Wu L."/>
            <person name="Ma J."/>
        </authorList>
    </citation>
    <scope>NUCLEOTIDE SEQUENCE [LARGE SCALE GENOMIC DNA]</scope>
    <source>
        <strain evidence="2">CGMCC 1.12295</strain>
    </source>
</reference>
<name>A0ABW4KJ10_9BACI</name>
<dbReference type="InterPro" id="IPR043519">
    <property type="entry name" value="NT_sf"/>
</dbReference>
<dbReference type="RefSeq" id="WP_380774871.1">
    <property type="nucleotide sequence ID" value="NZ_JBHUEO010000053.1"/>
</dbReference>
<dbReference type="Pfam" id="PF14907">
    <property type="entry name" value="NTP_transf_5"/>
    <property type="match status" value="1"/>
</dbReference>
<proteinExistence type="predicted"/>
<accession>A0ABW4KJ10</accession>
<dbReference type="SUPFAM" id="SSF81301">
    <property type="entry name" value="Nucleotidyltransferase"/>
    <property type="match status" value="1"/>
</dbReference>
<dbReference type="InterPro" id="IPR039498">
    <property type="entry name" value="NTP_transf_5"/>
</dbReference>
<dbReference type="Gene3D" id="3.30.460.40">
    <property type="match status" value="1"/>
</dbReference>
<sequence>MDHKISLHLTEVPKELMLILRMISNSEKTVQKHEYDRIHWEQFLKMAVHHRLFPLLYVRISEQKYNFIPKHVVDSLEELYRKSTFRMLHLCGVMEHISRLFSNKNIRSLFLKGPILAHELYGDLSLRTCSDIDLLVSFEDLEKAEHLLLEQGYEKDEYIQSLLNDWTWRHHHFTYYHRDTGTKVEIHWRLNPFPSTEPSFNELWERKKKTDLICHPTYYLGDEDLFFALMTHGARHAWSRLRWLVDIHRMAKNDIQWARIIKHIQKFRYGHVSAQAFTLATKVLGTNIPKEMNSYLNDESAELAQKTVFYMEKMVNLHTDPVPIEISKYHKKYLYSLMSRKEKMFYLLSMLHPYYTDAETFPLPKSMHLLYFPLRPFLWMFRKVKKHAIT</sequence>
<comment type="caution">
    <text evidence="1">The sequence shown here is derived from an EMBL/GenBank/DDBJ whole genome shotgun (WGS) entry which is preliminary data.</text>
</comment>
<evidence type="ECO:0000313" key="1">
    <source>
        <dbReference type="EMBL" id="MFD1707985.1"/>
    </source>
</evidence>
<dbReference type="EMBL" id="JBHUEO010000053">
    <property type="protein sequence ID" value="MFD1707985.1"/>
    <property type="molecule type" value="Genomic_DNA"/>
</dbReference>
<evidence type="ECO:0000313" key="2">
    <source>
        <dbReference type="Proteomes" id="UP001597301"/>
    </source>
</evidence>